<dbReference type="EMBL" id="CP016020">
    <property type="protein sequence ID" value="APH05615.1"/>
    <property type="molecule type" value="Genomic_DNA"/>
</dbReference>
<dbReference type="Proteomes" id="UP000181936">
    <property type="component" value="Chromosome"/>
</dbReference>
<dbReference type="InterPro" id="IPR001448">
    <property type="entry name" value="SASP_alpha/beta-type"/>
</dbReference>
<accession>A0A1L3MTF3</accession>
<dbReference type="InterPro" id="IPR038300">
    <property type="entry name" value="SASP_sf_alpha/beta"/>
</dbReference>
<protein>
    <submittedName>
        <fullName evidence="3">Small, acid-soluble spore protein, alpha/beta type</fullName>
    </submittedName>
</protein>
<dbReference type="STRING" id="1547283.A9C19_13130"/>
<gene>
    <name evidence="3" type="ORF">A9C19_13130</name>
</gene>
<evidence type="ECO:0000313" key="3">
    <source>
        <dbReference type="EMBL" id="APH05615.1"/>
    </source>
</evidence>
<dbReference type="Pfam" id="PF00269">
    <property type="entry name" value="SASP"/>
    <property type="match status" value="1"/>
</dbReference>
<dbReference type="AlphaFoldDB" id="A0A1L3MTF3"/>
<evidence type="ECO:0000256" key="2">
    <source>
        <dbReference type="ARBA" id="ARBA00023125"/>
    </source>
</evidence>
<proteinExistence type="inferred from homology"/>
<dbReference type="InterPro" id="IPR018126">
    <property type="entry name" value="SASP_alpha/beta-type_CS"/>
</dbReference>
<evidence type="ECO:0000256" key="1">
    <source>
        <dbReference type="ARBA" id="ARBA00005442"/>
    </source>
</evidence>
<dbReference type="PROSITE" id="PS00304">
    <property type="entry name" value="SASP_1"/>
    <property type="match status" value="1"/>
</dbReference>
<name>A0A1L3MTF3_9BACI</name>
<dbReference type="KEGG" id="bwh:A9C19_13130"/>
<evidence type="ECO:0000313" key="4">
    <source>
        <dbReference type="Proteomes" id="UP000181936"/>
    </source>
</evidence>
<comment type="similarity">
    <text evidence="1">Belongs to the alpha/beta-type SASP family.</text>
</comment>
<keyword evidence="4" id="KW-1185">Reference proteome</keyword>
<sequence length="63" mass="7099">MTNQQEHRRKFEIAHELGIPLHEGNNGELTSKQAGKIGGRIGGNIVKEMIKQSEEQLKNHLPK</sequence>
<organism evidence="3 4">
    <name type="scientific">Bacillus weihaiensis</name>
    <dbReference type="NCBI Taxonomy" id="1547283"/>
    <lineage>
        <taxon>Bacteria</taxon>
        <taxon>Bacillati</taxon>
        <taxon>Bacillota</taxon>
        <taxon>Bacilli</taxon>
        <taxon>Bacillales</taxon>
        <taxon>Bacillaceae</taxon>
        <taxon>Bacillus</taxon>
    </lineage>
</organism>
<reference evidence="3 4" key="1">
    <citation type="journal article" date="2016" name="Sci. Rep.">
        <title>Complete genome sequence and transcriptomic analysis of a novel marine strain Bacillus weihaiensis reveals the mechanism of brown algae degradation.</title>
        <authorList>
            <person name="Zhu Y."/>
            <person name="Chen P."/>
            <person name="Bao Y."/>
            <person name="Men Y."/>
            <person name="Zeng Y."/>
            <person name="Yang J."/>
            <person name="Sun J."/>
            <person name="Sun Y."/>
        </authorList>
    </citation>
    <scope>NUCLEOTIDE SEQUENCE [LARGE SCALE GENOMIC DNA]</scope>
    <source>
        <strain evidence="3 4">Alg07</strain>
    </source>
</reference>
<dbReference type="GO" id="GO:0003690">
    <property type="term" value="F:double-stranded DNA binding"/>
    <property type="evidence" value="ECO:0007669"/>
    <property type="project" value="InterPro"/>
</dbReference>
<dbReference type="OrthoDB" id="1683773at2"/>
<dbReference type="GO" id="GO:0006265">
    <property type="term" value="P:DNA topological change"/>
    <property type="evidence" value="ECO:0007669"/>
    <property type="project" value="InterPro"/>
</dbReference>
<dbReference type="RefSeq" id="WP_072580408.1">
    <property type="nucleotide sequence ID" value="NZ_CP016020.1"/>
</dbReference>
<keyword evidence="2" id="KW-0238">DNA-binding</keyword>
<dbReference type="Gene3D" id="6.10.10.80">
    <property type="entry name" value="Small, acid-soluble spore protein, alpha/beta type-like"/>
    <property type="match status" value="1"/>
</dbReference>